<dbReference type="Proteomes" id="UP000005139">
    <property type="component" value="Unassembled WGS sequence"/>
</dbReference>
<dbReference type="SUPFAM" id="SSF53146">
    <property type="entry name" value="Nitrogenase accessory factor-like"/>
    <property type="match status" value="1"/>
</dbReference>
<dbReference type="CDD" id="cd00851">
    <property type="entry name" value="MTH1175"/>
    <property type="match status" value="1"/>
</dbReference>
<dbReference type="InterPro" id="IPR036105">
    <property type="entry name" value="DiNase_FeMo-co_biosyn_sf"/>
</dbReference>
<name>A1HNG5_9FIRM</name>
<protein>
    <submittedName>
        <fullName evidence="2">Dinitrogenase iron-molybdenum cofactor biosynthesis</fullName>
    </submittedName>
</protein>
<evidence type="ECO:0000259" key="1">
    <source>
        <dbReference type="Pfam" id="PF02579"/>
    </source>
</evidence>
<feature type="domain" description="Dinitrogenase iron-molybdenum cofactor biosynthesis" evidence="1">
    <location>
        <begin position="16"/>
        <end position="103"/>
    </location>
</feature>
<proteinExistence type="predicted"/>
<dbReference type="RefSeq" id="WP_007288572.1">
    <property type="nucleotide sequence ID" value="NZ_AAWL01000003.1"/>
</dbReference>
<organism evidence="2 3">
    <name type="scientific">Thermosinus carboxydivorans Nor1</name>
    <dbReference type="NCBI Taxonomy" id="401526"/>
    <lineage>
        <taxon>Bacteria</taxon>
        <taxon>Bacillati</taxon>
        <taxon>Bacillota</taxon>
        <taxon>Negativicutes</taxon>
        <taxon>Selenomonadales</taxon>
        <taxon>Sporomusaceae</taxon>
        <taxon>Thermosinus</taxon>
    </lineage>
</organism>
<dbReference type="eggNOG" id="COG1433">
    <property type="taxonomic scope" value="Bacteria"/>
</dbReference>
<reference evidence="2 3" key="2">
    <citation type="submission" date="2007-01" db="EMBL/GenBank/DDBJ databases">
        <title>Sequencing of the draft genome and assembly of Thermosinus carboxydivorans Nor1.</title>
        <authorList>
            <consortium name="US DOE Joint Genome Institute (JGI-PGF)"/>
            <person name="Copeland A."/>
            <person name="Lucas S."/>
            <person name="Lapidus A."/>
            <person name="Barry K."/>
            <person name="Glavina del Rio T."/>
            <person name="Dalin E."/>
            <person name="Tice H."/>
            <person name="Bruce D."/>
            <person name="Pitluck S."/>
            <person name="Richardson P."/>
        </authorList>
    </citation>
    <scope>NUCLEOTIDE SEQUENCE [LARGE SCALE GENOMIC DNA]</scope>
    <source>
        <strain evidence="2 3">Nor1</strain>
    </source>
</reference>
<evidence type="ECO:0000313" key="2">
    <source>
        <dbReference type="EMBL" id="EAX48324.1"/>
    </source>
</evidence>
<sequence>MSLEKMEKIAVPTASGKLCAHFGHCEQFTFFTVKDGKIIVKETLTPPPHAPGVIPNWLADQGCTLLLAGGIGENAQQILAQKGVKVLCGAPSAPPEEVVSLYLAGKLASRQNACDHGHHGHGCSH</sequence>
<comment type="caution">
    <text evidence="2">The sequence shown here is derived from an EMBL/GenBank/DDBJ whole genome shotgun (WGS) entry which is preliminary data.</text>
</comment>
<dbReference type="PANTHER" id="PTHR42983:SF1">
    <property type="entry name" value="IRON-MOLYBDENUM PROTEIN"/>
    <property type="match status" value="1"/>
</dbReference>
<gene>
    <name evidence="2" type="ORF">TcarDRAFT_2274</name>
</gene>
<dbReference type="Pfam" id="PF02579">
    <property type="entry name" value="Nitro_FeMo-Co"/>
    <property type="match status" value="1"/>
</dbReference>
<keyword evidence="3" id="KW-1185">Reference proteome</keyword>
<dbReference type="EMBL" id="AAWL01000003">
    <property type="protein sequence ID" value="EAX48324.1"/>
    <property type="molecule type" value="Genomic_DNA"/>
</dbReference>
<reference evidence="2 3" key="1">
    <citation type="submission" date="2007-01" db="EMBL/GenBank/DDBJ databases">
        <title>Annotation of the draft genome assembly of Thermosinus carboxydivorans Nor1.</title>
        <authorList>
            <consortium name="US DOE Joint Genome Institute (JGI-ORNL)"/>
            <person name="Larimer F."/>
            <person name="Land M."/>
            <person name="Hauser L."/>
        </authorList>
    </citation>
    <scope>NUCLEOTIDE SEQUENCE [LARGE SCALE GENOMIC DNA]</scope>
    <source>
        <strain evidence="2 3">Nor1</strain>
    </source>
</reference>
<dbReference type="InterPro" id="IPR033913">
    <property type="entry name" value="MTH1175_dom"/>
</dbReference>
<evidence type="ECO:0000313" key="3">
    <source>
        <dbReference type="Proteomes" id="UP000005139"/>
    </source>
</evidence>
<dbReference type="InterPro" id="IPR003731">
    <property type="entry name" value="Di-Nase_FeMo-co_biosynth"/>
</dbReference>
<dbReference type="PANTHER" id="PTHR42983">
    <property type="entry name" value="DINITROGENASE IRON-MOLYBDENUM COFACTOR PROTEIN-RELATED"/>
    <property type="match status" value="1"/>
</dbReference>
<accession>A1HNG5</accession>
<dbReference type="AlphaFoldDB" id="A1HNG5"/>
<dbReference type="Gene3D" id="3.30.420.130">
    <property type="entry name" value="Dinitrogenase iron-molybdenum cofactor biosynthesis domain"/>
    <property type="match status" value="1"/>
</dbReference>